<dbReference type="InterPro" id="IPR036397">
    <property type="entry name" value="RNaseH_sf"/>
</dbReference>
<dbReference type="SUPFAM" id="SSF53098">
    <property type="entry name" value="Ribonuclease H-like"/>
    <property type="match status" value="1"/>
</dbReference>
<feature type="non-terminal residue" evidence="2">
    <location>
        <position position="1"/>
    </location>
</feature>
<dbReference type="GO" id="GO:0003676">
    <property type="term" value="F:nucleic acid binding"/>
    <property type="evidence" value="ECO:0007669"/>
    <property type="project" value="InterPro"/>
</dbReference>
<dbReference type="PROSITE" id="PS50994">
    <property type="entry name" value="INTEGRASE"/>
    <property type="match status" value="1"/>
</dbReference>
<comment type="caution">
    <text evidence="2">The sequence shown here is derived from an EMBL/GenBank/DDBJ whole genome shotgun (WGS) entry which is preliminary data.</text>
</comment>
<keyword evidence="3" id="KW-1185">Reference proteome</keyword>
<evidence type="ECO:0000259" key="1">
    <source>
        <dbReference type="PROSITE" id="PS50994"/>
    </source>
</evidence>
<dbReference type="PANTHER" id="PTHR37984:SF11">
    <property type="entry name" value="INTEGRASE CATALYTIC DOMAIN-CONTAINING PROTEIN"/>
    <property type="match status" value="1"/>
</dbReference>
<organism evidence="2 3">
    <name type="scientific">Mytilus galloprovincialis</name>
    <name type="common">Mediterranean mussel</name>
    <dbReference type="NCBI Taxonomy" id="29158"/>
    <lineage>
        <taxon>Eukaryota</taxon>
        <taxon>Metazoa</taxon>
        <taxon>Spiralia</taxon>
        <taxon>Lophotrochozoa</taxon>
        <taxon>Mollusca</taxon>
        <taxon>Bivalvia</taxon>
        <taxon>Autobranchia</taxon>
        <taxon>Pteriomorphia</taxon>
        <taxon>Mytilida</taxon>
        <taxon>Mytiloidea</taxon>
        <taxon>Mytilidae</taxon>
        <taxon>Mytilinae</taxon>
        <taxon>Mytilus</taxon>
    </lineage>
</organism>
<proteinExistence type="predicted"/>
<dbReference type="Proteomes" id="UP000596742">
    <property type="component" value="Unassembled WGS sequence"/>
</dbReference>
<name>A0A8B6DHG3_MYTGA</name>
<accession>A0A8B6DHG3</accession>
<dbReference type="PANTHER" id="PTHR37984">
    <property type="entry name" value="PROTEIN CBG26694"/>
    <property type="match status" value="1"/>
</dbReference>
<evidence type="ECO:0000313" key="3">
    <source>
        <dbReference type="Proteomes" id="UP000596742"/>
    </source>
</evidence>
<dbReference type="InterPro" id="IPR012337">
    <property type="entry name" value="RNaseH-like_sf"/>
</dbReference>
<dbReference type="EMBL" id="UYJE01003553">
    <property type="protein sequence ID" value="VDI20257.1"/>
    <property type="molecule type" value="Genomic_DNA"/>
</dbReference>
<protein>
    <recommendedName>
        <fullName evidence="1">Integrase catalytic domain-containing protein</fullName>
    </recommendedName>
</protein>
<dbReference type="GO" id="GO:0015074">
    <property type="term" value="P:DNA integration"/>
    <property type="evidence" value="ECO:0007669"/>
    <property type="project" value="InterPro"/>
</dbReference>
<dbReference type="InterPro" id="IPR001584">
    <property type="entry name" value="Integrase_cat-core"/>
</dbReference>
<sequence>VGQSAGGIWDSKILKTDNGSPFNSYEFREYAASIGFSHRRITPRWPRANAQAESFNKPMMKNIKAAEVERKSWKQSMYRFLRQYRNTPHSSTGVNPFKLLFGRETNTKLPSIPKEKTTRTR</sequence>
<dbReference type="Gene3D" id="3.30.420.10">
    <property type="entry name" value="Ribonuclease H-like superfamily/Ribonuclease H"/>
    <property type="match status" value="1"/>
</dbReference>
<evidence type="ECO:0000313" key="2">
    <source>
        <dbReference type="EMBL" id="VDI20257.1"/>
    </source>
</evidence>
<gene>
    <name evidence="2" type="ORF">MGAL_10B093658</name>
</gene>
<dbReference type="AlphaFoldDB" id="A0A8B6DHG3"/>
<dbReference type="OrthoDB" id="5988424at2759"/>
<reference evidence="2" key="1">
    <citation type="submission" date="2018-11" db="EMBL/GenBank/DDBJ databases">
        <authorList>
            <person name="Alioto T."/>
            <person name="Alioto T."/>
        </authorList>
    </citation>
    <scope>NUCLEOTIDE SEQUENCE</scope>
</reference>
<dbReference type="InterPro" id="IPR050951">
    <property type="entry name" value="Retrovirus_Pol_polyprotein"/>
</dbReference>
<feature type="domain" description="Integrase catalytic" evidence="1">
    <location>
        <begin position="1"/>
        <end position="104"/>
    </location>
</feature>